<dbReference type="EMBL" id="JAQQLF010000019">
    <property type="protein sequence ID" value="MDC7718364.1"/>
    <property type="molecule type" value="Genomic_DNA"/>
</dbReference>
<keyword evidence="3" id="KW-1185">Reference proteome</keyword>
<evidence type="ECO:0000313" key="3">
    <source>
        <dbReference type="Proteomes" id="UP001219956"/>
    </source>
</evidence>
<accession>A0ABT5J0L6</accession>
<dbReference type="PROSITE" id="PS51186">
    <property type="entry name" value="GNAT"/>
    <property type="match status" value="1"/>
</dbReference>
<comment type="caution">
    <text evidence="2">The sequence shown here is derived from an EMBL/GenBank/DDBJ whole genome shotgun (WGS) entry which is preliminary data.</text>
</comment>
<dbReference type="InterPro" id="IPR000182">
    <property type="entry name" value="GNAT_dom"/>
</dbReference>
<dbReference type="Proteomes" id="UP001219956">
    <property type="component" value="Unassembled WGS sequence"/>
</dbReference>
<gene>
    <name evidence="2" type="ORF">PQU95_14220</name>
</gene>
<name>A0ABT5J0L6_9NEIS</name>
<dbReference type="Pfam" id="PF13302">
    <property type="entry name" value="Acetyltransf_3"/>
    <property type="match status" value="1"/>
</dbReference>
<organism evidence="2 3">
    <name type="scientific">Vogesella aquatica</name>
    <dbReference type="NCBI Taxonomy" id="2984206"/>
    <lineage>
        <taxon>Bacteria</taxon>
        <taxon>Pseudomonadati</taxon>
        <taxon>Pseudomonadota</taxon>
        <taxon>Betaproteobacteria</taxon>
        <taxon>Neisseriales</taxon>
        <taxon>Chromobacteriaceae</taxon>
        <taxon>Vogesella</taxon>
    </lineage>
</organism>
<dbReference type="InterPro" id="IPR051908">
    <property type="entry name" value="Ribosomal_N-acetyltransferase"/>
</dbReference>
<dbReference type="PANTHER" id="PTHR43441">
    <property type="entry name" value="RIBOSOMAL-PROTEIN-SERINE ACETYLTRANSFERASE"/>
    <property type="match status" value="1"/>
</dbReference>
<evidence type="ECO:0000259" key="1">
    <source>
        <dbReference type="PROSITE" id="PS51186"/>
    </source>
</evidence>
<sequence length="179" mass="19359">MNTCLRPVAEQDAAALFTLVDTHRAALASWLPWVAATHTQQDSLAFLQHSVAARQQGSQYDWLILVDGQLAGVCGLHSVSAANRRACVGYWLAPPYVGRGVMQAALQQLCGQAFGPLGLQRLVIDPALANVRSIAVAQRAGFGFEGILRQHLWLHGQPHDAASYSLLATEWAVRQPVQA</sequence>
<dbReference type="SUPFAM" id="SSF55729">
    <property type="entry name" value="Acyl-CoA N-acyltransferases (Nat)"/>
    <property type="match status" value="1"/>
</dbReference>
<dbReference type="RefSeq" id="WP_272752612.1">
    <property type="nucleotide sequence ID" value="NZ_JAQQLF010000019.1"/>
</dbReference>
<evidence type="ECO:0000313" key="2">
    <source>
        <dbReference type="EMBL" id="MDC7718364.1"/>
    </source>
</evidence>
<dbReference type="Gene3D" id="3.40.630.30">
    <property type="match status" value="1"/>
</dbReference>
<reference evidence="2 3" key="1">
    <citation type="submission" date="2023-01" db="EMBL/GenBank/DDBJ databases">
        <title>Novel species of the genus Vogesella isolated from rivers.</title>
        <authorList>
            <person name="Lu H."/>
        </authorList>
    </citation>
    <scope>NUCLEOTIDE SEQUENCE [LARGE SCALE GENOMIC DNA]</scope>
    <source>
        <strain evidence="2 3">DC21W</strain>
    </source>
</reference>
<proteinExistence type="predicted"/>
<dbReference type="PANTHER" id="PTHR43441:SF11">
    <property type="entry name" value="RIBOSOMAL-PROTEIN-SERINE ACETYLTRANSFERASE"/>
    <property type="match status" value="1"/>
</dbReference>
<dbReference type="InterPro" id="IPR016181">
    <property type="entry name" value="Acyl_CoA_acyltransferase"/>
</dbReference>
<protein>
    <submittedName>
        <fullName evidence="2">GNAT family protein</fullName>
    </submittedName>
</protein>
<feature type="domain" description="N-acetyltransferase" evidence="1">
    <location>
        <begin position="17"/>
        <end position="169"/>
    </location>
</feature>